<dbReference type="AlphaFoldDB" id="A0A1G9TS74"/>
<sequence length="139" mass="14673">MSFVDVRSWTPAALSVAEAAHRFLVDVAATHGALSVTAVVADRGDAGVEITLRFGAGKQVGGSVSAHVGDDEDVCAAVADRLREMMIDYLFGAWPECPGHGHPAASRRLASAVWVCPTEGEKHFAVPVGRYPHKVNVPL</sequence>
<organism evidence="1 2">
    <name type="scientific">Allokutzneria albata</name>
    <name type="common">Kibdelosporangium albatum</name>
    <dbReference type="NCBI Taxonomy" id="211114"/>
    <lineage>
        <taxon>Bacteria</taxon>
        <taxon>Bacillati</taxon>
        <taxon>Actinomycetota</taxon>
        <taxon>Actinomycetes</taxon>
        <taxon>Pseudonocardiales</taxon>
        <taxon>Pseudonocardiaceae</taxon>
        <taxon>Allokutzneria</taxon>
    </lineage>
</organism>
<keyword evidence="2" id="KW-1185">Reference proteome</keyword>
<protein>
    <submittedName>
        <fullName evidence="1">Uncharacterized protein</fullName>
    </submittedName>
</protein>
<dbReference type="Proteomes" id="UP000183376">
    <property type="component" value="Chromosome I"/>
</dbReference>
<evidence type="ECO:0000313" key="1">
    <source>
        <dbReference type="EMBL" id="SDM50025.1"/>
    </source>
</evidence>
<dbReference type="eggNOG" id="ENOG50324X8">
    <property type="taxonomic scope" value="Bacteria"/>
</dbReference>
<name>A0A1G9TS74_ALLAB</name>
<dbReference type="EMBL" id="LT629701">
    <property type="protein sequence ID" value="SDM50025.1"/>
    <property type="molecule type" value="Genomic_DNA"/>
</dbReference>
<accession>A0A1G9TS74</accession>
<evidence type="ECO:0000313" key="2">
    <source>
        <dbReference type="Proteomes" id="UP000183376"/>
    </source>
</evidence>
<dbReference type="OrthoDB" id="3696922at2"/>
<reference evidence="1 2" key="1">
    <citation type="submission" date="2016-10" db="EMBL/GenBank/DDBJ databases">
        <authorList>
            <person name="de Groot N.N."/>
        </authorList>
    </citation>
    <scope>NUCLEOTIDE SEQUENCE [LARGE SCALE GENOMIC DNA]</scope>
    <source>
        <strain evidence="1 2">DSM 44149</strain>
    </source>
</reference>
<proteinExistence type="predicted"/>
<dbReference type="RefSeq" id="WP_030432573.1">
    <property type="nucleotide sequence ID" value="NZ_JOEF01000029.1"/>
</dbReference>
<gene>
    <name evidence="1" type="ORF">SAMN04489726_1936</name>
</gene>